<dbReference type="InterPro" id="IPR000195">
    <property type="entry name" value="Rab-GAP-TBC_dom"/>
</dbReference>
<keyword evidence="8" id="KW-1185">Reference proteome</keyword>
<dbReference type="FunFam" id="2.30.29.30:FF:000248">
    <property type="entry name" value="TBC1 domain family member 2A isoform X1"/>
    <property type="match status" value="1"/>
</dbReference>
<dbReference type="SUPFAM" id="SSF50729">
    <property type="entry name" value="PH domain-like"/>
    <property type="match status" value="1"/>
</dbReference>
<dbReference type="OrthoDB" id="294251at2759"/>
<dbReference type="FunFam" id="1.10.472.80:FF:000018">
    <property type="entry name" value="TBC1 domain family member 2B"/>
    <property type="match status" value="1"/>
</dbReference>
<dbReference type="EMBL" id="JAFJMO010000007">
    <property type="protein sequence ID" value="KAJ8271266.1"/>
    <property type="molecule type" value="Genomic_DNA"/>
</dbReference>
<evidence type="ECO:0000256" key="1">
    <source>
        <dbReference type="ARBA" id="ARBA00022468"/>
    </source>
</evidence>
<evidence type="ECO:0000256" key="3">
    <source>
        <dbReference type="SAM" id="Coils"/>
    </source>
</evidence>
<dbReference type="GO" id="GO:0031410">
    <property type="term" value="C:cytoplasmic vesicle"/>
    <property type="evidence" value="ECO:0007669"/>
    <property type="project" value="UniProtKB-ARBA"/>
</dbReference>
<feature type="compositionally biased region" description="Polar residues" evidence="4">
    <location>
        <begin position="407"/>
        <end position="440"/>
    </location>
</feature>
<dbReference type="SUPFAM" id="SSF47923">
    <property type="entry name" value="Ypt/Rab-GAP domain of gyp1p"/>
    <property type="match status" value="2"/>
</dbReference>
<proteinExistence type="predicted"/>
<evidence type="ECO:0000313" key="7">
    <source>
        <dbReference type="EMBL" id="KAJ8271266.1"/>
    </source>
</evidence>
<dbReference type="SMART" id="SM00233">
    <property type="entry name" value="PH"/>
    <property type="match status" value="1"/>
</dbReference>
<evidence type="ECO:0008006" key="9">
    <source>
        <dbReference type="Google" id="ProtNLM"/>
    </source>
</evidence>
<keyword evidence="1" id="KW-0343">GTPase activation</keyword>
<dbReference type="PANTHER" id="PTHR47219">
    <property type="entry name" value="RAB GTPASE-ACTIVATING PROTEIN 1-LIKE"/>
    <property type="match status" value="1"/>
</dbReference>
<feature type="domain" description="PH" evidence="5">
    <location>
        <begin position="199"/>
        <end position="294"/>
    </location>
</feature>
<protein>
    <recommendedName>
        <fullName evidence="9">TBC1 domain family member 2A</fullName>
    </recommendedName>
</protein>
<dbReference type="Gene3D" id="1.10.472.80">
    <property type="entry name" value="Ypt/Rab-GAP domain of gyp1p, domain 3"/>
    <property type="match status" value="1"/>
</dbReference>
<dbReference type="SMART" id="SM00164">
    <property type="entry name" value="TBC"/>
    <property type="match status" value="1"/>
</dbReference>
<dbReference type="PROSITE" id="PS50086">
    <property type="entry name" value="TBC_RABGAP"/>
    <property type="match status" value="1"/>
</dbReference>
<gene>
    <name evidence="7" type="ORF">COCON_G00101250</name>
</gene>
<dbReference type="Pfam" id="PF00566">
    <property type="entry name" value="RabGAP-TBC"/>
    <property type="match status" value="1"/>
</dbReference>
<feature type="compositionally biased region" description="Low complexity" evidence="4">
    <location>
        <begin position="494"/>
        <end position="507"/>
    </location>
</feature>
<feature type="coiled-coil region" evidence="3">
    <location>
        <begin position="681"/>
        <end position="708"/>
    </location>
</feature>
<dbReference type="InterPro" id="IPR001849">
    <property type="entry name" value="PH_domain"/>
</dbReference>
<sequence length="1165" mass="131226">MAAPQLRDTDSDSDEEEDSDSDEERRRRRRRRMMMDISETEEVDSRRLRGQLGAGPFSLDGEVGWVSARRSFRTPHSSGSESRLGNTRSGKIPKEFRIYCILDGYSCERLLQEVMEPECPESGAAHCDVTAVGPSDTRALDCGVQHSDPSTANCDVTASCDVTAALTSDPAAHDDVVAGVSGTAGAPRPGLLQGIAKAPAKLCGYLHKLGGPLKGWKSRWFVYEERSCHLFYYRTAQDASPLGNIALTDATFHYPAEADPGTFHIQTPQRTFVLKAVNRETMMYWLQQLQLRRWRHRDVAGRRSAQVCADTRREGTADGTTFCADDFLTIVKVPTGLVGEEAARQPAPRQQATLSNVSFKHPFTEIQNSVRSLRLSRLSQELSRSVFHYELSEETTPTDPEGPAPNAPTQESPAPNTPTQESPAPNTPTQESPAPNTPTQEGPAPNAPTQEGPAPNIPTQEGPAPNTPTQEGPAPKSPAQGSQNAASTVPPEPLDLSATSSSLLPAAQGEDREEGRRSPCPSPNLQTRRNGAGHSASLPSHCTQDRMSRLQQEEHTLSEELRIQKELVRLLHRALEEAHREKRGSTVRLASEEEEEALCACERRIMELTAQLQAQRDQQGALQERLAQREAHEAELEQHLLLMAEKNRAKQEVVLLLSRQVEACLADPLRPVTNSMETGTFTQLQEEIRQLQDDVKAFRTQNKFLNSEIYQLTWLWRRSSEQEKNLMMKCAYLESRNFQKDRRYLGVLKTLQESEHLDPSQQEALQSLIEEALLGEMKNRLKLDPIREYDDYGFRVAPDFDLEDVKLLAKIQALEVPSHNALQREASAGDASLSARWAQHLSSCPAGDLAPVPELKPLLRAGVPPEYRRQAWLWLVRSRTRYIREPHPHRYRQMLEKSGATPHPASRQIQLDLHRTLTGNQHFSSPSDPAVQQLHRILLAFSWQSPAIGYCQGLNRLAALALLVLQDEEEAFWCLVAVVETIMPKDYYSKTLAASQADQRVLKDLMLEKLPRLAAHLEELQVDLSLITFNWFLVVFIETLSSHILLQIWDSFLYEGIKVLFRYALALLKYREEDILKIQDKVEMYQYLRFFTKTVTDGRRLMNIAFSGMNPLAMKLLIGRRAAHLERMRAELCELERIQSEYTAQNRERSDKELYATTSEDEDEV</sequence>
<feature type="compositionally biased region" description="Basic and acidic residues" evidence="4">
    <location>
        <begin position="543"/>
        <end position="554"/>
    </location>
</feature>
<dbReference type="GO" id="GO:0031267">
    <property type="term" value="F:small GTPase binding"/>
    <property type="evidence" value="ECO:0007669"/>
    <property type="project" value="TreeGrafter"/>
</dbReference>
<feature type="region of interest" description="Disordered" evidence="4">
    <location>
        <begin position="1"/>
        <end position="54"/>
    </location>
</feature>
<dbReference type="AlphaFoldDB" id="A0A9Q1DHX4"/>
<dbReference type="FunFam" id="1.10.8.270:FF:000014">
    <property type="entry name" value="Putative TBC1 domain family member 2B"/>
    <property type="match status" value="1"/>
</dbReference>
<dbReference type="InterPro" id="IPR011993">
    <property type="entry name" value="PH-like_dom_sf"/>
</dbReference>
<comment type="caution">
    <text evidence="7">The sequence shown here is derived from an EMBL/GenBank/DDBJ whole genome shotgun (WGS) entry which is preliminary data.</text>
</comment>
<keyword evidence="2 3" id="KW-0175">Coiled coil</keyword>
<dbReference type="Gene3D" id="1.10.8.270">
    <property type="entry name" value="putative rabgap domain of human tbc1 domain family member 14 like domains"/>
    <property type="match status" value="1"/>
</dbReference>
<evidence type="ECO:0000259" key="5">
    <source>
        <dbReference type="PROSITE" id="PS50003"/>
    </source>
</evidence>
<dbReference type="Pfam" id="PF00169">
    <property type="entry name" value="PH"/>
    <property type="match status" value="1"/>
</dbReference>
<dbReference type="Gene3D" id="2.30.29.30">
    <property type="entry name" value="Pleckstrin-homology domain (PH domain)/Phosphotyrosine-binding domain (PTB)"/>
    <property type="match status" value="1"/>
</dbReference>
<dbReference type="Proteomes" id="UP001152803">
    <property type="component" value="Unassembled WGS sequence"/>
</dbReference>
<reference evidence="7" key="1">
    <citation type="journal article" date="2023" name="Science">
        <title>Genome structures resolve the early diversification of teleost fishes.</title>
        <authorList>
            <person name="Parey E."/>
            <person name="Louis A."/>
            <person name="Montfort J."/>
            <person name="Bouchez O."/>
            <person name="Roques C."/>
            <person name="Iampietro C."/>
            <person name="Lluch J."/>
            <person name="Castinel A."/>
            <person name="Donnadieu C."/>
            <person name="Desvignes T."/>
            <person name="Floi Bucao C."/>
            <person name="Jouanno E."/>
            <person name="Wen M."/>
            <person name="Mejri S."/>
            <person name="Dirks R."/>
            <person name="Jansen H."/>
            <person name="Henkel C."/>
            <person name="Chen W.J."/>
            <person name="Zahm M."/>
            <person name="Cabau C."/>
            <person name="Klopp C."/>
            <person name="Thompson A.W."/>
            <person name="Robinson-Rechavi M."/>
            <person name="Braasch I."/>
            <person name="Lecointre G."/>
            <person name="Bobe J."/>
            <person name="Postlethwait J.H."/>
            <person name="Berthelot C."/>
            <person name="Roest Crollius H."/>
            <person name="Guiguen Y."/>
        </authorList>
    </citation>
    <scope>NUCLEOTIDE SEQUENCE</scope>
    <source>
        <strain evidence="7">Concon-B</strain>
    </source>
</reference>
<organism evidence="7 8">
    <name type="scientific">Conger conger</name>
    <name type="common">Conger eel</name>
    <name type="synonym">Muraena conger</name>
    <dbReference type="NCBI Taxonomy" id="82655"/>
    <lineage>
        <taxon>Eukaryota</taxon>
        <taxon>Metazoa</taxon>
        <taxon>Chordata</taxon>
        <taxon>Craniata</taxon>
        <taxon>Vertebrata</taxon>
        <taxon>Euteleostomi</taxon>
        <taxon>Actinopterygii</taxon>
        <taxon>Neopterygii</taxon>
        <taxon>Teleostei</taxon>
        <taxon>Anguilliformes</taxon>
        <taxon>Congridae</taxon>
        <taxon>Conger</taxon>
    </lineage>
</organism>
<evidence type="ECO:0000256" key="2">
    <source>
        <dbReference type="ARBA" id="ARBA00023054"/>
    </source>
</evidence>
<dbReference type="InterPro" id="IPR035969">
    <property type="entry name" value="Rab-GAP_TBC_sf"/>
</dbReference>
<dbReference type="PANTHER" id="PTHR47219:SF20">
    <property type="entry name" value="TBC1 DOMAIN FAMILY MEMBER 2B"/>
    <property type="match status" value="1"/>
</dbReference>
<dbReference type="PROSITE" id="PS50003">
    <property type="entry name" value="PH_DOMAIN"/>
    <property type="match status" value="1"/>
</dbReference>
<accession>A0A9Q1DHX4</accession>
<feature type="compositionally biased region" description="Acidic residues" evidence="4">
    <location>
        <begin position="11"/>
        <end position="22"/>
    </location>
</feature>
<dbReference type="GO" id="GO:0005096">
    <property type="term" value="F:GTPase activator activity"/>
    <property type="evidence" value="ECO:0007669"/>
    <property type="project" value="UniProtKB-KW"/>
</dbReference>
<dbReference type="InterPro" id="IPR050302">
    <property type="entry name" value="Rab_GAP_TBC_domain"/>
</dbReference>
<feature type="region of interest" description="Disordered" evidence="4">
    <location>
        <begin position="391"/>
        <end position="554"/>
    </location>
</feature>
<evidence type="ECO:0000256" key="4">
    <source>
        <dbReference type="SAM" id="MobiDB-lite"/>
    </source>
</evidence>
<evidence type="ECO:0000313" key="8">
    <source>
        <dbReference type="Proteomes" id="UP001152803"/>
    </source>
</evidence>
<dbReference type="GO" id="GO:0005829">
    <property type="term" value="C:cytosol"/>
    <property type="evidence" value="ECO:0007669"/>
    <property type="project" value="UniProtKB-ARBA"/>
</dbReference>
<evidence type="ECO:0000259" key="6">
    <source>
        <dbReference type="PROSITE" id="PS50086"/>
    </source>
</evidence>
<dbReference type="CDD" id="cd01265">
    <property type="entry name" value="PH_TBC1D2A"/>
    <property type="match status" value="1"/>
</dbReference>
<feature type="region of interest" description="Disordered" evidence="4">
    <location>
        <begin position="1144"/>
        <end position="1165"/>
    </location>
</feature>
<feature type="domain" description="Rab-GAP TBC" evidence="6">
    <location>
        <begin position="862"/>
        <end position="1056"/>
    </location>
</feature>
<name>A0A9Q1DHX4_CONCO</name>